<keyword evidence="1" id="KW-0472">Membrane</keyword>
<gene>
    <name evidence="2" type="ORF">A5708_18525</name>
</gene>
<evidence type="ECO:0000313" key="2">
    <source>
        <dbReference type="EMBL" id="OBI43499.1"/>
    </source>
</evidence>
<dbReference type="EMBL" id="LZKI01000056">
    <property type="protein sequence ID" value="OBI43499.1"/>
    <property type="molecule type" value="Genomic_DNA"/>
</dbReference>
<proteinExistence type="predicted"/>
<sequence>MVFRGVGVTRRWQLAIAVTAALGVFTALVTGSWVRPNFAAAAPPEPAAWSAATVGTQAGLTHERPVAIGQAAPAAARSFAPANKTHTKPFRSAWMTKERPLTWNRLSPQSVRTPAPLSFTPIRLAPGGTQPRAPAAIAPERDILTRICVARR</sequence>
<feature type="transmembrane region" description="Helical" evidence="1">
    <location>
        <begin position="12"/>
        <end position="34"/>
    </location>
</feature>
<evidence type="ECO:0000313" key="3">
    <source>
        <dbReference type="Proteomes" id="UP000091846"/>
    </source>
</evidence>
<dbReference type="Proteomes" id="UP000091846">
    <property type="component" value="Unassembled WGS sequence"/>
</dbReference>
<reference evidence="2 3" key="1">
    <citation type="submission" date="2016-06" db="EMBL/GenBank/DDBJ databases">
        <authorList>
            <person name="Kjaerup R.B."/>
            <person name="Dalgaard T.S."/>
            <person name="Juul-Madsen H.R."/>
        </authorList>
    </citation>
    <scope>NUCLEOTIDE SEQUENCE [LARGE SCALE GENOMIC DNA]</scope>
    <source>
        <strain evidence="2 3">E1334</strain>
    </source>
</reference>
<accession>A0A1A2YZ03</accession>
<dbReference type="AlphaFoldDB" id="A0A1A2YZ03"/>
<comment type="caution">
    <text evidence="2">The sequence shown here is derived from an EMBL/GenBank/DDBJ whole genome shotgun (WGS) entry which is preliminary data.</text>
</comment>
<protein>
    <submittedName>
        <fullName evidence="2">Uncharacterized protein</fullName>
    </submittedName>
</protein>
<dbReference type="OrthoDB" id="4733283at2"/>
<evidence type="ECO:0000256" key="1">
    <source>
        <dbReference type="SAM" id="Phobius"/>
    </source>
</evidence>
<organism evidence="2 3">
    <name type="scientific">Mycobacterium colombiense</name>
    <dbReference type="NCBI Taxonomy" id="339268"/>
    <lineage>
        <taxon>Bacteria</taxon>
        <taxon>Bacillati</taxon>
        <taxon>Actinomycetota</taxon>
        <taxon>Actinomycetes</taxon>
        <taxon>Mycobacteriales</taxon>
        <taxon>Mycobacteriaceae</taxon>
        <taxon>Mycobacterium</taxon>
        <taxon>Mycobacterium avium complex (MAC)</taxon>
    </lineage>
</organism>
<name>A0A1A2YZ03_9MYCO</name>
<keyword evidence="1" id="KW-1133">Transmembrane helix</keyword>
<keyword evidence="1" id="KW-0812">Transmembrane</keyword>